<dbReference type="SUPFAM" id="SSF81891">
    <property type="entry name" value="Poly A polymerase C-terminal region-like"/>
    <property type="match status" value="1"/>
</dbReference>
<protein>
    <submittedName>
        <fullName evidence="13">HD domain-containing protein</fullName>
    </submittedName>
</protein>
<keyword evidence="6" id="KW-0547">Nucleotide-binding</keyword>
<dbReference type="Gene3D" id="1.10.246.80">
    <property type="match status" value="1"/>
</dbReference>
<evidence type="ECO:0000256" key="1">
    <source>
        <dbReference type="ARBA" id="ARBA00001946"/>
    </source>
</evidence>
<dbReference type="Pfam" id="PF13735">
    <property type="entry name" value="tRNA_NucTran2_2"/>
    <property type="match status" value="1"/>
</dbReference>
<dbReference type="EMBL" id="CP048649">
    <property type="protein sequence ID" value="QIB69210.1"/>
    <property type="molecule type" value="Genomic_DNA"/>
</dbReference>
<keyword evidence="4" id="KW-0548">Nucleotidyltransferase</keyword>
<evidence type="ECO:0000259" key="11">
    <source>
        <dbReference type="Pfam" id="PF12627"/>
    </source>
</evidence>
<dbReference type="Gene3D" id="3.30.460.10">
    <property type="entry name" value="Beta Polymerase, domain 2"/>
    <property type="match status" value="1"/>
</dbReference>
<evidence type="ECO:0000313" key="13">
    <source>
        <dbReference type="EMBL" id="QIB69210.1"/>
    </source>
</evidence>
<dbReference type="Proteomes" id="UP000466848">
    <property type="component" value="Chromosome"/>
</dbReference>
<keyword evidence="5" id="KW-0479">Metal-binding</keyword>
<keyword evidence="8 9" id="KW-0694">RNA-binding</keyword>
<organism evidence="13 14">
    <name type="scientific">Aminipila butyrica</name>
    <dbReference type="NCBI Taxonomy" id="433296"/>
    <lineage>
        <taxon>Bacteria</taxon>
        <taxon>Bacillati</taxon>
        <taxon>Bacillota</taxon>
        <taxon>Clostridia</taxon>
        <taxon>Peptostreptococcales</taxon>
        <taxon>Anaerovoracaceae</taxon>
        <taxon>Aminipila</taxon>
    </lineage>
</organism>
<comment type="similarity">
    <text evidence="9">Belongs to the tRNA nucleotidyltransferase/poly(A) polymerase family.</text>
</comment>
<feature type="domain" description="tRNA nucleotidyltransferase/poly(A) polymerase RNA and SrmB- binding" evidence="11">
    <location>
        <begin position="172"/>
        <end position="230"/>
    </location>
</feature>
<dbReference type="Pfam" id="PF01743">
    <property type="entry name" value="PolyA_pol"/>
    <property type="match status" value="1"/>
</dbReference>
<evidence type="ECO:0000256" key="5">
    <source>
        <dbReference type="ARBA" id="ARBA00022723"/>
    </source>
</evidence>
<dbReference type="InterPro" id="IPR043519">
    <property type="entry name" value="NT_sf"/>
</dbReference>
<accession>A0A858BWD1</accession>
<evidence type="ECO:0000256" key="9">
    <source>
        <dbReference type="RuleBase" id="RU003953"/>
    </source>
</evidence>
<evidence type="ECO:0000259" key="12">
    <source>
        <dbReference type="Pfam" id="PF13735"/>
    </source>
</evidence>
<dbReference type="InterPro" id="IPR050264">
    <property type="entry name" value="Bact_CCA-adding_enz_type3_sf"/>
</dbReference>
<dbReference type="GO" id="GO:0046872">
    <property type="term" value="F:metal ion binding"/>
    <property type="evidence" value="ECO:0007669"/>
    <property type="project" value="UniProtKB-KW"/>
</dbReference>
<reference evidence="13 14" key="1">
    <citation type="submission" date="2020-02" db="EMBL/GenBank/DDBJ databases">
        <authorList>
            <person name="Kim Y.B."/>
            <person name="Roh S.W."/>
        </authorList>
    </citation>
    <scope>NUCLEOTIDE SEQUENCE [LARGE SCALE GENOMIC DNA]</scope>
    <source>
        <strain evidence="13 14">DSM 103574</strain>
    </source>
</reference>
<dbReference type="SUPFAM" id="SSF81301">
    <property type="entry name" value="Nucleotidyltransferase"/>
    <property type="match status" value="1"/>
</dbReference>
<keyword evidence="14" id="KW-1185">Reference proteome</keyword>
<evidence type="ECO:0000256" key="7">
    <source>
        <dbReference type="ARBA" id="ARBA00022842"/>
    </source>
</evidence>
<keyword evidence="7" id="KW-0460">Magnesium</keyword>
<dbReference type="GO" id="GO:0008033">
    <property type="term" value="P:tRNA processing"/>
    <property type="evidence" value="ECO:0007669"/>
    <property type="project" value="UniProtKB-KW"/>
</dbReference>
<dbReference type="AlphaFoldDB" id="A0A858BWD1"/>
<comment type="cofactor">
    <cofactor evidence="1">
        <name>Mg(2+)</name>
        <dbReference type="ChEBI" id="CHEBI:18420"/>
    </cofactor>
</comment>
<feature type="domain" description="Poly A polymerase head" evidence="10">
    <location>
        <begin position="23"/>
        <end position="145"/>
    </location>
</feature>
<keyword evidence="2 9" id="KW-0808">Transferase</keyword>
<evidence type="ECO:0000256" key="6">
    <source>
        <dbReference type="ARBA" id="ARBA00022741"/>
    </source>
</evidence>
<proteinExistence type="inferred from homology"/>
<name>A0A858BWD1_9FIRM</name>
<dbReference type="GO" id="GO:0000049">
    <property type="term" value="F:tRNA binding"/>
    <property type="evidence" value="ECO:0007669"/>
    <property type="project" value="TreeGrafter"/>
</dbReference>
<dbReference type="InterPro" id="IPR032828">
    <property type="entry name" value="PolyA_RNA-bd"/>
</dbReference>
<evidence type="ECO:0000259" key="10">
    <source>
        <dbReference type="Pfam" id="PF01743"/>
    </source>
</evidence>
<sequence length="442" mass="49721">MIINIPIDVEKIISRLEAEGFEAYIVGGCVRDQLLGIVPEDWDICTSAKPEQVVSCFSDCRLLNTGIQHGTVTILLGGQAYEVTTYRQDGTYMDGRRPEEVAFVTSLEEDLARRDFTVNTLAYNARRGLVDPYGGCKDLQAKLIRCVGEPGERLREDGLRIIRALRFASVLGFSIEAETARSLHNSGSLLSIVAVERIQTEFCKLLCGQGVKGVLEEYRDIIEVFLPELKPMAECQQHNPHHWYDVWKHTLEALGHTEESLVVRLAVLLHDVAKPRSYTFGKDGVGHFYGHGEQGATMAEAILKRLKMDGQTVREVCQLIKYHDAEVGESGPLIKKWLHKLGPVQFERLLQVKYADIMGQSDYLRERKLNMLGAIRRKLLQVLEEGQCFCLKDLAVNGHDLMALGIPAGKKVGELLEKLLEQVLEEQLENTRETLLQAVKRL</sequence>
<keyword evidence="3" id="KW-0819">tRNA processing</keyword>
<dbReference type="CDD" id="cd05398">
    <property type="entry name" value="NT_ClassII-CCAase"/>
    <property type="match status" value="1"/>
</dbReference>
<evidence type="ECO:0000256" key="2">
    <source>
        <dbReference type="ARBA" id="ARBA00022679"/>
    </source>
</evidence>
<evidence type="ECO:0000313" key="14">
    <source>
        <dbReference type="Proteomes" id="UP000466848"/>
    </source>
</evidence>
<dbReference type="PANTHER" id="PTHR46173:SF1">
    <property type="entry name" value="CCA TRNA NUCLEOTIDYLTRANSFERASE 1, MITOCHONDRIAL"/>
    <property type="match status" value="1"/>
</dbReference>
<dbReference type="PANTHER" id="PTHR46173">
    <property type="entry name" value="CCA TRNA NUCLEOTIDYLTRANSFERASE 1, MITOCHONDRIAL"/>
    <property type="match status" value="1"/>
</dbReference>
<dbReference type="Pfam" id="PF12627">
    <property type="entry name" value="PolyA_pol_RNAbd"/>
    <property type="match status" value="1"/>
</dbReference>
<dbReference type="InterPro" id="IPR032810">
    <property type="entry name" value="CCA-adding_enz_C"/>
</dbReference>
<gene>
    <name evidence="13" type="ORF">Ami103574_07680</name>
</gene>
<dbReference type="GO" id="GO:0000166">
    <property type="term" value="F:nucleotide binding"/>
    <property type="evidence" value="ECO:0007669"/>
    <property type="project" value="UniProtKB-KW"/>
</dbReference>
<dbReference type="Gene3D" id="1.10.3090.10">
    <property type="entry name" value="cca-adding enzyme, domain 2"/>
    <property type="match status" value="1"/>
</dbReference>
<evidence type="ECO:0000256" key="3">
    <source>
        <dbReference type="ARBA" id="ARBA00022694"/>
    </source>
</evidence>
<feature type="domain" description="CCA-adding enzyme C-terminal" evidence="12">
    <location>
        <begin position="298"/>
        <end position="439"/>
    </location>
</feature>
<evidence type="ECO:0000256" key="8">
    <source>
        <dbReference type="ARBA" id="ARBA00022884"/>
    </source>
</evidence>
<evidence type="ECO:0000256" key="4">
    <source>
        <dbReference type="ARBA" id="ARBA00022695"/>
    </source>
</evidence>
<dbReference type="GO" id="GO:0016779">
    <property type="term" value="F:nucleotidyltransferase activity"/>
    <property type="evidence" value="ECO:0007669"/>
    <property type="project" value="UniProtKB-KW"/>
</dbReference>
<dbReference type="KEGG" id="abut:Ami103574_07680"/>
<dbReference type="RefSeq" id="WP_163066265.1">
    <property type="nucleotide sequence ID" value="NZ_CP048649.1"/>
</dbReference>
<dbReference type="InterPro" id="IPR002646">
    <property type="entry name" value="PolA_pol_head_dom"/>
</dbReference>